<accession>A0ABM1B0E5</accession>
<name>A0ABM1B0E5_LIMPO</name>
<dbReference type="Pfam" id="PF00565">
    <property type="entry name" value="SNase"/>
    <property type="match status" value="1"/>
</dbReference>
<dbReference type="InterPro" id="IPR035437">
    <property type="entry name" value="SNase_OB-fold_sf"/>
</dbReference>
<evidence type="ECO:0000313" key="3">
    <source>
        <dbReference type="RefSeq" id="XP_013772226.1"/>
    </source>
</evidence>
<dbReference type="GeneID" id="106457361"/>
<keyword evidence="2" id="KW-1185">Reference proteome</keyword>
<dbReference type="SUPFAM" id="SSF50199">
    <property type="entry name" value="Staphylococcal nuclease"/>
    <property type="match status" value="1"/>
</dbReference>
<reference evidence="3" key="1">
    <citation type="submission" date="2025-08" db="UniProtKB">
        <authorList>
            <consortium name="RefSeq"/>
        </authorList>
    </citation>
    <scope>IDENTIFICATION</scope>
    <source>
        <tissue evidence="3">Muscle</tissue>
    </source>
</reference>
<dbReference type="Proteomes" id="UP000694941">
    <property type="component" value="Unplaced"/>
</dbReference>
<organism evidence="2 3">
    <name type="scientific">Limulus polyphemus</name>
    <name type="common">Atlantic horseshoe crab</name>
    <dbReference type="NCBI Taxonomy" id="6850"/>
    <lineage>
        <taxon>Eukaryota</taxon>
        <taxon>Metazoa</taxon>
        <taxon>Ecdysozoa</taxon>
        <taxon>Arthropoda</taxon>
        <taxon>Chelicerata</taxon>
        <taxon>Merostomata</taxon>
        <taxon>Xiphosura</taxon>
        <taxon>Limulidae</taxon>
        <taxon>Limulus</taxon>
    </lineage>
</organism>
<evidence type="ECO:0000259" key="1">
    <source>
        <dbReference type="Pfam" id="PF00565"/>
    </source>
</evidence>
<dbReference type="InterPro" id="IPR016071">
    <property type="entry name" value="Staphylococal_nuclease_OB-fold"/>
</dbReference>
<protein>
    <submittedName>
        <fullName evidence="3">Staphylococcal nuclease domain-containing protein 1-like</fullName>
    </submittedName>
</protein>
<sequence>MLPSAYQGVYPAAHDYGLACVTMPEDSELLDETRNALFQDTDNRVLLLNSEYRVGGIEYVTLYTSEEKQDILKNLIFEGLLMVESRKEKRLQKVITEYKNSEETARRQRLNLWCYGDFTEDNAKEFGV</sequence>
<dbReference type="Gene3D" id="2.40.50.90">
    <property type="match status" value="1"/>
</dbReference>
<gene>
    <name evidence="3" type="primary">LOC106457361</name>
</gene>
<proteinExistence type="predicted"/>
<feature type="domain" description="TNase-like" evidence="1">
    <location>
        <begin position="59"/>
        <end position="113"/>
    </location>
</feature>
<dbReference type="RefSeq" id="XP_013772226.1">
    <property type="nucleotide sequence ID" value="XM_013916772.1"/>
</dbReference>
<evidence type="ECO:0000313" key="2">
    <source>
        <dbReference type="Proteomes" id="UP000694941"/>
    </source>
</evidence>